<dbReference type="PANTHER" id="PTHR34427:SF5">
    <property type="entry name" value="DUF4283 DOMAIN-CONTAINING PROTEIN"/>
    <property type="match status" value="1"/>
</dbReference>
<evidence type="ECO:0008006" key="4">
    <source>
        <dbReference type="Google" id="ProtNLM"/>
    </source>
</evidence>
<sequence length="450" mass="49178">MLSANVAWRRRTDAKIVRSGPGHGVSSDSSKHEVNPYGDGVNIVFNPTSSCLDKLKACAFGTLASKVVTYDICSRINSLIDLNVDVKAVGGNYVLLAFESRDVMLACLRSGLLQECGLFEWLKPWGVGDCAANRTCWVNICGAPPEAWCEEFFRSVTLRFGNFIKLHNSLGDSNDLEVAKVLITTTFKEFIDRSYKARVNNRVYEIKVMEAQSSNPHELRCSFGVQSRDKEGVDQSCSDKGGHGMSGVMSSRGESSSQDPFSIQDTIKYLRKGKAIMGSEPPALGNCVAHASMRNSKGLEAANHDVGCGNISSNNSHESAPQLLNCKSDTVAPDRALVPKRAAAFKKNNADNCSLLVMVENNKLVPMSNGLDMHSVESPMNNKMANEFSQNVTMQRKVFGDSREVQSRSMLWTPPPAEYVRLNTDGVMDPQLGRALAGGNLRDQISFSKT</sequence>
<protein>
    <recommendedName>
        <fullName evidence="4">DUF4283 domain-containing protein</fullName>
    </recommendedName>
</protein>
<name>A0A9Q0JSJ7_9ROSI</name>
<dbReference type="PANTHER" id="PTHR34427">
    <property type="entry name" value="DUF4283 DOMAIN PROTEIN"/>
    <property type="match status" value="1"/>
</dbReference>
<dbReference type="AlphaFoldDB" id="A0A9Q0JSJ7"/>
<keyword evidence="3" id="KW-1185">Reference proteome</keyword>
<feature type="region of interest" description="Disordered" evidence="1">
    <location>
        <begin position="232"/>
        <end position="260"/>
    </location>
</feature>
<dbReference type="EMBL" id="JAKUCV010000114">
    <property type="protein sequence ID" value="KAJ4851175.1"/>
    <property type="molecule type" value="Genomic_DNA"/>
</dbReference>
<gene>
    <name evidence="2" type="ORF">Tsubulata_050298</name>
</gene>
<reference evidence="2" key="1">
    <citation type="submission" date="2022-02" db="EMBL/GenBank/DDBJ databases">
        <authorList>
            <person name="Henning P.M."/>
            <person name="McCubbin A.G."/>
            <person name="Shore J.S."/>
        </authorList>
    </citation>
    <scope>NUCLEOTIDE SEQUENCE</scope>
    <source>
        <strain evidence="2">F60SS</strain>
        <tissue evidence="2">Leaves</tissue>
    </source>
</reference>
<dbReference type="Proteomes" id="UP001141552">
    <property type="component" value="Unassembled WGS sequence"/>
</dbReference>
<accession>A0A9Q0JSJ7</accession>
<comment type="caution">
    <text evidence="2">The sequence shown here is derived from an EMBL/GenBank/DDBJ whole genome shotgun (WGS) entry which is preliminary data.</text>
</comment>
<feature type="compositionally biased region" description="Low complexity" evidence="1">
    <location>
        <begin position="246"/>
        <end position="257"/>
    </location>
</feature>
<evidence type="ECO:0000256" key="1">
    <source>
        <dbReference type="SAM" id="MobiDB-lite"/>
    </source>
</evidence>
<reference evidence="2" key="2">
    <citation type="journal article" date="2023" name="Plants (Basel)">
        <title>Annotation of the Turnera subulata (Passifloraceae) Draft Genome Reveals the S-Locus Evolved after the Divergence of Turneroideae from Passifloroideae in a Stepwise Manner.</title>
        <authorList>
            <person name="Henning P.M."/>
            <person name="Roalson E.H."/>
            <person name="Mir W."/>
            <person name="McCubbin A.G."/>
            <person name="Shore J.S."/>
        </authorList>
    </citation>
    <scope>NUCLEOTIDE SEQUENCE</scope>
    <source>
        <strain evidence="2">F60SS</strain>
    </source>
</reference>
<evidence type="ECO:0000313" key="2">
    <source>
        <dbReference type="EMBL" id="KAJ4851175.1"/>
    </source>
</evidence>
<evidence type="ECO:0000313" key="3">
    <source>
        <dbReference type="Proteomes" id="UP001141552"/>
    </source>
</evidence>
<organism evidence="2 3">
    <name type="scientific">Turnera subulata</name>
    <dbReference type="NCBI Taxonomy" id="218843"/>
    <lineage>
        <taxon>Eukaryota</taxon>
        <taxon>Viridiplantae</taxon>
        <taxon>Streptophyta</taxon>
        <taxon>Embryophyta</taxon>
        <taxon>Tracheophyta</taxon>
        <taxon>Spermatophyta</taxon>
        <taxon>Magnoliopsida</taxon>
        <taxon>eudicotyledons</taxon>
        <taxon>Gunneridae</taxon>
        <taxon>Pentapetalae</taxon>
        <taxon>rosids</taxon>
        <taxon>fabids</taxon>
        <taxon>Malpighiales</taxon>
        <taxon>Passifloraceae</taxon>
        <taxon>Turnera</taxon>
    </lineage>
</organism>
<proteinExistence type="predicted"/>